<feature type="chain" id="PRO_5034137464" description="CFEM domain-containing protein" evidence="6">
    <location>
        <begin position="23"/>
        <end position="210"/>
    </location>
</feature>
<keyword evidence="5" id="KW-0812">Transmembrane</keyword>
<evidence type="ECO:0000313" key="8">
    <source>
        <dbReference type="EMBL" id="KAF5344040.1"/>
    </source>
</evidence>
<protein>
    <recommendedName>
        <fullName evidence="7">CFEM domain-containing protein</fullName>
    </recommendedName>
</protein>
<keyword evidence="5" id="KW-0472">Membrane</keyword>
<evidence type="ECO:0000256" key="1">
    <source>
        <dbReference type="ARBA" id="ARBA00004613"/>
    </source>
</evidence>
<evidence type="ECO:0000256" key="5">
    <source>
        <dbReference type="SAM" id="Phobius"/>
    </source>
</evidence>
<dbReference type="AlphaFoldDB" id="A0A8H5CLR1"/>
<keyword evidence="4" id="KW-1015">Disulfide bond</keyword>
<evidence type="ECO:0000256" key="4">
    <source>
        <dbReference type="ARBA" id="ARBA00023157"/>
    </source>
</evidence>
<feature type="signal peptide" evidence="6">
    <location>
        <begin position="1"/>
        <end position="22"/>
    </location>
</feature>
<feature type="domain" description="CFEM" evidence="7">
    <location>
        <begin position="61"/>
        <end position="178"/>
    </location>
</feature>
<evidence type="ECO:0000256" key="6">
    <source>
        <dbReference type="SAM" id="SignalP"/>
    </source>
</evidence>
<keyword evidence="2" id="KW-0964">Secreted</keyword>
<evidence type="ECO:0000313" key="9">
    <source>
        <dbReference type="Proteomes" id="UP000559027"/>
    </source>
</evidence>
<accession>A0A8H5CLR1</accession>
<gene>
    <name evidence="8" type="ORF">D9756_011547</name>
</gene>
<keyword evidence="5" id="KW-1133">Transmembrane helix</keyword>
<dbReference type="GO" id="GO:0005576">
    <property type="term" value="C:extracellular region"/>
    <property type="evidence" value="ECO:0007669"/>
    <property type="project" value="UniProtKB-SubCell"/>
</dbReference>
<dbReference type="PROSITE" id="PS52012">
    <property type="entry name" value="CFEM"/>
    <property type="match status" value="1"/>
</dbReference>
<evidence type="ECO:0000256" key="2">
    <source>
        <dbReference type="ARBA" id="ARBA00022525"/>
    </source>
</evidence>
<feature type="transmembrane region" description="Helical" evidence="5">
    <location>
        <begin position="190"/>
        <end position="209"/>
    </location>
</feature>
<dbReference type="EMBL" id="JAACJO010000075">
    <property type="protein sequence ID" value="KAF5344040.1"/>
    <property type="molecule type" value="Genomic_DNA"/>
</dbReference>
<dbReference type="Pfam" id="PF05730">
    <property type="entry name" value="CFEM"/>
    <property type="match status" value="1"/>
</dbReference>
<comment type="caution">
    <text evidence="8">The sequence shown here is derived from an EMBL/GenBank/DDBJ whole genome shotgun (WGS) entry which is preliminary data.</text>
</comment>
<keyword evidence="9" id="KW-1185">Reference proteome</keyword>
<comment type="subcellular location">
    <subcellularLocation>
        <location evidence="1">Secreted</location>
    </subcellularLocation>
</comment>
<dbReference type="Proteomes" id="UP000559027">
    <property type="component" value="Unassembled WGS sequence"/>
</dbReference>
<evidence type="ECO:0000259" key="7">
    <source>
        <dbReference type="PROSITE" id="PS52012"/>
    </source>
</evidence>
<organism evidence="8 9">
    <name type="scientific">Leucocoprinus leucothites</name>
    <dbReference type="NCBI Taxonomy" id="201217"/>
    <lineage>
        <taxon>Eukaryota</taxon>
        <taxon>Fungi</taxon>
        <taxon>Dikarya</taxon>
        <taxon>Basidiomycota</taxon>
        <taxon>Agaricomycotina</taxon>
        <taxon>Agaricomycetes</taxon>
        <taxon>Agaricomycetidae</taxon>
        <taxon>Agaricales</taxon>
        <taxon>Agaricineae</taxon>
        <taxon>Agaricaceae</taxon>
        <taxon>Leucocoprinus</taxon>
    </lineage>
</organism>
<dbReference type="InterPro" id="IPR008427">
    <property type="entry name" value="Extracellular_membr_CFEM_dom"/>
</dbReference>
<name>A0A8H5CLR1_9AGAR</name>
<keyword evidence="3 6" id="KW-0732">Signal</keyword>
<proteinExistence type="predicted"/>
<sequence length="210" mass="22558">MKSRPLLIVIVLNLFTIFFVLAQDDSQDPRIDQALNIAIGQAPSNIPEHAPDVAIAQFPDTTLPPVVTVTAPAITARPTRKFSSPLPPCILGCLQKAVDSSGCGKNAADSSACACINPVYQVTSRSCIQYTCSESEQALASHLQQKCSENKEIRPGFRPLATIHQTASLTTNMMAVNTEKAKNTAPPKKGMMELEWVIGAAILGLVLVFR</sequence>
<evidence type="ECO:0000256" key="3">
    <source>
        <dbReference type="ARBA" id="ARBA00022729"/>
    </source>
</evidence>
<reference evidence="8 9" key="1">
    <citation type="journal article" date="2020" name="ISME J.">
        <title>Uncovering the hidden diversity of litter-decomposition mechanisms in mushroom-forming fungi.</title>
        <authorList>
            <person name="Floudas D."/>
            <person name="Bentzer J."/>
            <person name="Ahren D."/>
            <person name="Johansson T."/>
            <person name="Persson P."/>
            <person name="Tunlid A."/>
        </authorList>
    </citation>
    <scope>NUCLEOTIDE SEQUENCE [LARGE SCALE GENOMIC DNA]</scope>
    <source>
        <strain evidence="8 9">CBS 146.42</strain>
    </source>
</reference>